<organism evidence="1 2">
    <name type="scientific">Quercus suber</name>
    <name type="common">Cork oak</name>
    <dbReference type="NCBI Taxonomy" id="58331"/>
    <lineage>
        <taxon>Eukaryota</taxon>
        <taxon>Viridiplantae</taxon>
        <taxon>Streptophyta</taxon>
        <taxon>Embryophyta</taxon>
        <taxon>Tracheophyta</taxon>
        <taxon>Spermatophyta</taxon>
        <taxon>Magnoliopsida</taxon>
        <taxon>eudicotyledons</taxon>
        <taxon>Gunneridae</taxon>
        <taxon>Pentapetalae</taxon>
        <taxon>rosids</taxon>
        <taxon>fabids</taxon>
        <taxon>Fagales</taxon>
        <taxon>Fagaceae</taxon>
        <taxon>Quercus</taxon>
    </lineage>
</organism>
<comment type="caution">
    <text evidence="1">The sequence shown here is derived from an EMBL/GenBank/DDBJ whole genome shotgun (WGS) entry which is preliminary data.</text>
</comment>
<keyword evidence="2" id="KW-1185">Reference proteome</keyword>
<sequence length="159" mass="17929">NEQLHDLQFTLRKVCIGEPDIGTKIAAYNHYRKKLKKETLKCLNSLKGIKSKSIVSNHSPIDENLKVVVDVLKEVRVTSISIVESLLSLISIPWLDQKSAKGSFASRFIRVGGQGLYDTCDVMALQSANKRLEDLEAELDCMFRRLIQTRVSLLNILTN</sequence>
<evidence type="ECO:0000313" key="1">
    <source>
        <dbReference type="EMBL" id="KAK7822190.1"/>
    </source>
</evidence>
<dbReference type="EMBL" id="PKMF04000675">
    <property type="protein sequence ID" value="KAK7822190.1"/>
    <property type="molecule type" value="Genomic_DNA"/>
</dbReference>
<dbReference type="PANTHER" id="PTHR33070">
    <property type="entry name" value="OS06G0725500 PROTEIN"/>
    <property type="match status" value="1"/>
</dbReference>
<reference evidence="1 2" key="1">
    <citation type="journal article" date="2018" name="Sci. Data">
        <title>The draft genome sequence of cork oak.</title>
        <authorList>
            <person name="Ramos A.M."/>
            <person name="Usie A."/>
            <person name="Barbosa P."/>
            <person name="Barros P.M."/>
            <person name="Capote T."/>
            <person name="Chaves I."/>
            <person name="Simoes F."/>
            <person name="Abreu I."/>
            <person name="Carrasquinho I."/>
            <person name="Faro C."/>
            <person name="Guimaraes J.B."/>
            <person name="Mendonca D."/>
            <person name="Nobrega F."/>
            <person name="Rodrigues L."/>
            <person name="Saibo N.J.M."/>
            <person name="Varela M.C."/>
            <person name="Egas C."/>
            <person name="Matos J."/>
            <person name="Miguel C.M."/>
            <person name="Oliveira M.M."/>
            <person name="Ricardo C.P."/>
            <person name="Goncalves S."/>
        </authorList>
    </citation>
    <scope>NUCLEOTIDE SEQUENCE [LARGE SCALE GENOMIC DNA]</scope>
    <source>
        <strain evidence="2">cv. HL8</strain>
    </source>
</reference>
<feature type="non-terminal residue" evidence="1">
    <location>
        <position position="1"/>
    </location>
</feature>
<proteinExistence type="predicted"/>
<dbReference type="GO" id="GO:0048367">
    <property type="term" value="P:shoot system development"/>
    <property type="evidence" value="ECO:0007669"/>
    <property type="project" value="InterPro"/>
</dbReference>
<protein>
    <submittedName>
        <fullName evidence="1">Uncharacterized protein</fullName>
    </submittedName>
</protein>
<evidence type="ECO:0000313" key="2">
    <source>
        <dbReference type="Proteomes" id="UP000237347"/>
    </source>
</evidence>
<name>A0AAW0J6D3_QUESU</name>
<dbReference type="InterPro" id="IPR004320">
    <property type="entry name" value="BPS1_pln"/>
</dbReference>
<dbReference type="Proteomes" id="UP000237347">
    <property type="component" value="Unassembled WGS sequence"/>
</dbReference>
<gene>
    <name evidence="1" type="ORF">CFP56_036952</name>
</gene>
<dbReference type="Pfam" id="PF03087">
    <property type="entry name" value="BPS1"/>
    <property type="match status" value="1"/>
</dbReference>
<dbReference type="AlphaFoldDB" id="A0AAW0J6D3"/>
<accession>A0AAW0J6D3</accession>
<dbReference type="GO" id="GO:0048364">
    <property type="term" value="P:root development"/>
    <property type="evidence" value="ECO:0007669"/>
    <property type="project" value="InterPro"/>
</dbReference>
<dbReference type="PANTHER" id="PTHR33070:SF7">
    <property type="entry name" value="RX N-TERMINAL DOMAIN-CONTAINING PROTEIN"/>
    <property type="match status" value="1"/>
</dbReference>